<comment type="caution">
    <text evidence="4">The sequence shown here is derived from an EMBL/GenBank/DDBJ whole genome shotgun (WGS) entry which is preliminary data.</text>
</comment>
<feature type="domain" description="Septum formation-related" evidence="3">
    <location>
        <begin position="90"/>
        <end position="317"/>
    </location>
</feature>
<evidence type="ECO:0000256" key="2">
    <source>
        <dbReference type="SAM" id="Phobius"/>
    </source>
</evidence>
<keyword evidence="2" id="KW-0472">Membrane</keyword>
<feature type="compositionally biased region" description="Basic and acidic residues" evidence="1">
    <location>
        <begin position="1"/>
        <end position="14"/>
    </location>
</feature>
<dbReference type="Pfam" id="PF13845">
    <property type="entry name" value="Septum_form"/>
    <property type="match status" value="1"/>
</dbReference>
<dbReference type="AlphaFoldDB" id="A0A652YP36"/>
<dbReference type="EMBL" id="VNIQ01000004">
    <property type="protein sequence ID" value="TYQ03882.1"/>
    <property type="molecule type" value="Genomic_DNA"/>
</dbReference>
<feature type="region of interest" description="Disordered" evidence="1">
    <location>
        <begin position="1"/>
        <end position="29"/>
    </location>
</feature>
<name>A0A652YP36_NOCGL</name>
<reference evidence="4" key="1">
    <citation type="submission" date="2019-07" db="EMBL/GenBank/DDBJ databases">
        <title>Genomic Encyclopedia of Type Strains, Phase IV (KMG-IV): sequencing the most valuable type-strain genomes for metagenomic binning, comparative biology and taxonomic classification.</title>
        <authorList>
            <person name="Goeker M."/>
        </authorList>
    </citation>
    <scope>NUCLEOTIDE SEQUENCE</scope>
    <source>
        <strain evidence="4">DSM 44596</strain>
    </source>
</reference>
<protein>
    <submittedName>
        <fullName evidence="4">Putative regulator of septum formation</fullName>
    </submittedName>
</protein>
<keyword evidence="2" id="KW-0812">Transmembrane</keyword>
<gene>
    <name evidence="4" type="ORF">FNL38_104251</name>
</gene>
<evidence type="ECO:0000256" key="1">
    <source>
        <dbReference type="SAM" id="MobiDB-lite"/>
    </source>
</evidence>
<evidence type="ECO:0000259" key="3">
    <source>
        <dbReference type="Pfam" id="PF13845"/>
    </source>
</evidence>
<keyword evidence="2" id="KW-1133">Transmembrane helix</keyword>
<feature type="region of interest" description="Disordered" evidence="1">
    <location>
        <begin position="344"/>
        <end position="369"/>
    </location>
</feature>
<accession>A0A652YP36</accession>
<feature type="compositionally biased region" description="Pro residues" evidence="1">
    <location>
        <begin position="360"/>
        <end position="369"/>
    </location>
</feature>
<organism evidence="4">
    <name type="scientific">Nocardia globerula</name>
    <dbReference type="NCBI Taxonomy" id="1818"/>
    <lineage>
        <taxon>Bacteria</taxon>
        <taxon>Bacillati</taxon>
        <taxon>Actinomycetota</taxon>
        <taxon>Actinomycetes</taxon>
        <taxon>Mycobacteriales</taxon>
        <taxon>Nocardiaceae</taxon>
        <taxon>Nocardia</taxon>
    </lineage>
</organism>
<sequence>MMGSMPEDKIEKPSDPAGPTGASGKKTVSAHRTRRVLAAVAVGAVVAAIATIAISGGLNSGDKPAATVGGIGSQATNKSAEENAFTSAGAGDCLNWTPATASGGDRTDMSIVSCDTEHRFEVAGPLDLSVFPGAEFGPGSRYPGALRFAELRDEHCTPIVNSYLGSRFDPKGKFSVGLMFPSESSWTSGDRSLRCGLQFSTTTGELLPFIGRVADQDQSNVWDVGTCIGINQNLPTDPVDCANPHAYEVISVIDLGTQFPAGMPSVEDQDAYLEGVCTQAANEYLGSADALRDKTLTLFWDNIALESWLAGSRRVNCSVGTEVATGGFAAITGSAKGEILINGAAPVPPPSAPEGRSVPTPLPGASPPS</sequence>
<evidence type="ECO:0000313" key="4">
    <source>
        <dbReference type="EMBL" id="TYQ03882.1"/>
    </source>
</evidence>
<dbReference type="InterPro" id="IPR026004">
    <property type="entry name" value="Septum_form"/>
</dbReference>
<feature type="transmembrane region" description="Helical" evidence="2">
    <location>
        <begin position="36"/>
        <end position="58"/>
    </location>
</feature>
<proteinExistence type="predicted"/>